<dbReference type="AlphaFoldDB" id="A0A915L8B6"/>
<accession>A0A915L8B6</accession>
<organism evidence="1 2">
    <name type="scientific">Romanomermis culicivorax</name>
    <name type="common">Nematode worm</name>
    <dbReference type="NCBI Taxonomy" id="13658"/>
    <lineage>
        <taxon>Eukaryota</taxon>
        <taxon>Metazoa</taxon>
        <taxon>Ecdysozoa</taxon>
        <taxon>Nematoda</taxon>
        <taxon>Enoplea</taxon>
        <taxon>Dorylaimia</taxon>
        <taxon>Mermithida</taxon>
        <taxon>Mermithoidea</taxon>
        <taxon>Mermithidae</taxon>
        <taxon>Romanomermis</taxon>
    </lineage>
</organism>
<dbReference type="WBParaSite" id="nRc.2.0.1.t47360-RA">
    <property type="protein sequence ID" value="nRc.2.0.1.t47360-RA"/>
    <property type="gene ID" value="nRc.2.0.1.g47360"/>
</dbReference>
<protein>
    <submittedName>
        <fullName evidence="2">Aminoglycoside phosphotransferase domain-containing protein</fullName>
    </submittedName>
</protein>
<evidence type="ECO:0000313" key="1">
    <source>
        <dbReference type="Proteomes" id="UP000887565"/>
    </source>
</evidence>
<evidence type="ECO:0000313" key="2">
    <source>
        <dbReference type="WBParaSite" id="nRc.2.0.1.t47360-RA"/>
    </source>
</evidence>
<dbReference type="Proteomes" id="UP000887565">
    <property type="component" value="Unplaced"/>
</dbReference>
<keyword evidence="1" id="KW-1185">Reference proteome</keyword>
<reference evidence="2" key="1">
    <citation type="submission" date="2022-11" db="UniProtKB">
        <authorList>
            <consortium name="WormBaseParasite"/>
        </authorList>
    </citation>
    <scope>IDENTIFICATION</scope>
</reference>
<name>A0A915L8B6_ROMCU</name>
<proteinExistence type="predicted"/>
<sequence length="115" mass="12943">MQQLIATTTAAAIARNNLLTPWPLPVTSWFHGEESHDIYIPNETLYEIEPALAYEQAKNFTNIQQLANAVAKAHSIFNATKVEIRTAEQPILQPQTTPLPQPQLQTEILLEQLIQ</sequence>